<name>A0AAW4W587_9FIRM</name>
<evidence type="ECO:0000313" key="1">
    <source>
        <dbReference type="EMBL" id="MCC2176265.1"/>
    </source>
</evidence>
<organism evidence="1 2">
    <name type="scientific">Agathobaculum butyriciproducens</name>
    <dbReference type="NCBI Taxonomy" id="1628085"/>
    <lineage>
        <taxon>Bacteria</taxon>
        <taxon>Bacillati</taxon>
        <taxon>Bacillota</taxon>
        <taxon>Clostridia</taxon>
        <taxon>Eubacteriales</taxon>
        <taxon>Butyricicoccaceae</taxon>
        <taxon>Agathobaculum</taxon>
    </lineage>
</organism>
<protein>
    <submittedName>
        <fullName evidence="1">DUF3343 domain-containing protein</fullName>
    </submittedName>
</protein>
<evidence type="ECO:0000313" key="2">
    <source>
        <dbReference type="Proteomes" id="UP001298753"/>
    </source>
</evidence>
<dbReference type="RefSeq" id="WP_158576187.1">
    <property type="nucleotide sequence ID" value="NZ_DBEZXD010000167.1"/>
</dbReference>
<proteinExistence type="predicted"/>
<comment type="caution">
    <text evidence="1">The sequence shown here is derived from an EMBL/GenBank/DDBJ whole genome shotgun (WGS) entry which is preliminary data.</text>
</comment>
<accession>A0AAW4W587</accession>
<sequence>MGGRSALMGGYALLICRSQTEAIGLRRHLARLGVPGEVARPPRHERTESCGWAVRVSAQQADWAVHRLRQLGAPPCRVLRED</sequence>
<reference evidence="1 2" key="1">
    <citation type="submission" date="2021-10" db="EMBL/GenBank/DDBJ databases">
        <title>Anaerobic single-cell dispensing facilitates the cultivation of human gut bacteria.</title>
        <authorList>
            <person name="Afrizal A."/>
        </authorList>
    </citation>
    <scope>NUCLEOTIDE SEQUENCE [LARGE SCALE GENOMIC DNA]</scope>
    <source>
        <strain evidence="1 2">CLA-AA-H270</strain>
    </source>
</reference>
<gene>
    <name evidence="1" type="ORF">LKD22_03850</name>
</gene>
<dbReference type="Proteomes" id="UP001298753">
    <property type="component" value="Unassembled WGS sequence"/>
</dbReference>
<dbReference type="AlphaFoldDB" id="A0AAW4W587"/>
<keyword evidence="2" id="KW-1185">Reference proteome</keyword>
<dbReference type="EMBL" id="JAJEPX010000007">
    <property type="protein sequence ID" value="MCC2176265.1"/>
    <property type="molecule type" value="Genomic_DNA"/>
</dbReference>